<dbReference type="InterPro" id="IPR032675">
    <property type="entry name" value="LRR_dom_sf"/>
</dbReference>
<reference evidence="1 2" key="1">
    <citation type="journal article" date="2014" name="PLoS Genet.">
        <title>Analysis of the Phlebiopsis gigantea genome, transcriptome and secretome provides insight into its pioneer colonization strategies of wood.</title>
        <authorList>
            <person name="Hori C."/>
            <person name="Ishida T."/>
            <person name="Igarashi K."/>
            <person name="Samejima M."/>
            <person name="Suzuki H."/>
            <person name="Master E."/>
            <person name="Ferreira P."/>
            <person name="Ruiz-Duenas F.J."/>
            <person name="Held B."/>
            <person name="Canessa P."/>
            <person name="Larrondo L.F."/>
            <person name="Schmoll M."/>
            <person name="Druzhinina I.S."/>
            <person name="Kubicek C.P."/>
            <person name="Gaskell J.A."/>
            <person name="Kersten P."/>
            <person name="St John F."/>
            <person name="Glasner J."/>
            <person name="Sabat G."/>
            <person name="Splinter BonDurant S."/>
            <person name="Syed K."/>
            <person name="Yadav J."/>
            <person name="Mgbeahuruike A.C."/>
            <person name="Kovalchuk A."/>
            <person name="Asiegbu F.O."/>
            <person name="Lackner G."/>
            <person name="Hoffmeister D."/>
            <person name="Rencoret J."/>
            <person name="Gutierrez A."/>
            <person name="Sun H."/>
            <person name="Lindquist E."/>
            <person name="Barry K."/>
            <person name="Riley R."/>
            <person name="Grigoriev I.V."/>
            <person name="Henrissat B."/>
            <person name="Kues U."/>
            <person name="Berka R.M."/>
            <person name="Martinez A.T."/>
            <person name="Covert S.F."/>
            <person name="Blanchette R.A."/>
            <person name="Cullen D."/>
        </authorList>
    </citation>
    <scope>NUCLEOTIDE SEQUENCE [LARGE SCALE GENOMIC DNA]</scope>
    <source>
        <strain evidence="1 2">11061_1 CR5-6</strain>
    </source>
</reference>
<dbReference type="HOGENOM" id="CLU_536483_0_0_1"/>
<dbReference type="AlphaFoldDB" id="A0A0C3PG87"/>
<dbReference type="OrthoDB" id="2804572at2759"/>
<organism evidence="1 2">
    <name type="scientific">Phlebiopsis gigantea (strain 11061_1 CR5-6)</name>
    <name type="common">White-rot fungus</name>
    <name type="synonym">Peniophora gigantea</name>
    <dbReference type="NCBI Taxonomy" id="745531"/>
    <lineage>
        <taxon>Eukaryota</taxon>
        <taxon>Fungi</taxon>
        <taxon>Dikarya</taxon>
        <taxon>Basidiomycota</taxon>
        <taxon>Agaricomycotina</taxon>
        <taxon>Agaricomycetes</taxon>
        <taxon>Polyporales</taxon>
        <taxon>Phanerochaetaceae</taxon>
        <taxon>Phlebiopsis</taxon>
    </lineage>
</organism>
<name>A0A0C3PG87_PHLG1</name>
<dbReference type="Gene3D" id="3.80.10.10">
    <property type="entry name" value="Ribonuclease Inhibitor"/>
    <property type="match status" value="1"/>
</dbReference>
<accession>A0A0C3PG87</accession>
<dbReference type="Proteomes" id="UP000053257">
    <property type="component" value="Unassembled WGS sequence"/>
</dbReference>
<keyword evidence="2" id="KW-1185">Reference proteome</keyword>
<dbReference type="SUPFAM" id="SSF52047">
    <property type="entry name" value="RNI-like"/>
    <property type="match status" value="1"/>
</dbReference>
<sequence length="508" mass="56951">MSTGNAEGSPASGSFLAERVSRMDGRCPVPLRLNFDVLLVVLSLVEGRPNIGRMMRTCRTMHRAGVQHILYGNIRICDFEKFLSLCCFMLDKNPPRFRHLRHLDLDGWDATSATTSAILAVNDTILEFFQKAQYLEKLTLQFRDSDMLLGNTRIPQAISSLTNLVDFTMYGMGREGCTMLNKLQSPLTTISVCFDLYDMNPSDPGHIFRRFKDSLQELHIDWASLGTGDTTYPHLIFLRVDACVRADIGCMFRAYPNLQGLLLRMVDENEEADDSQDPSIELCRQANIAAQAAGTWETLRCLSGSLVGLYKLAARSKVQRLFLGLLRSSHLTRLQAVLTDSQPRALSFVIDAPQFDSVRLGEFLAPAVETLTALKLDVHNMIDWHYKHPSVTVTALLVSLSSFPIQFLSVTLFWGTVGSLTFYSSDPHQPDDACHPPFSALDVEALAQEAMRAIPSLRNLALYTVNPWRQWHWEIKSGAQGDGDGRIVIPLDQDEGERVLERFFPDSS</sequence>
<gene>
    <name evidence="1" type="ORF">PHLGIDRAFT_181774</name>
</gene>
<protein>
    <recommendedName>
        <fullName evidence="3">F-box domain-containing protein</fullName>
    </recommendedName>
</protein>
<evidence type="ECO:0000313" key="2">
    <source>
        <dbReference type="Proteomes" id="UP000053257"/>
    </source>
</evidence>
<evidence type="ECO:0008006" key="3">
    <source>
        <dbReference type="Google" id="ProtNLM"/>
    </source>
</evidence>
<evidence type="ECO:0000313" key="1">
    <source>
        <dbReference type="EMBL" id="KIP04723.1"/>
    </source>
</evidence>
<dbReference type="EMBL" id="KN840564">
    <property type="protein sequence ID" value="KIP04723.1"/>
    <property type="molecule type" value="Genomic_DNA"/>
</dbReference>
<proteinExistence type="predicted"/>